<accession>A0A938WZ22</accession>
<dbReference type="InterPro" id="IPR000045">
    <property type="entry name" value="Prepilin_IV_endopep_pep"/>
</dbReference>
<feature type="transmembrane region" description="Helical" evidence="1">
    <location>
        <begin position="29"/>
        <end position="45"/>
    </location>
</feature>
<dbReference type="RefSeq" id="WP_204467872.1">
    <property type="nucleotide sequence ID" value="NZ_JACLYU010000003.1"/>
</dbReference>
<sequence length="156" mass="16114">MPYLLCLPGLLCGLAVAVSDVRRRRVPRVVVAVGCVAQLAANLVWGAVANDFFVVLQALLFAALCALVQLALALAKPGALGLGDVTATLMLGLAVGTGGLMAVVLWWLLMGLVGLAFVTLWLRFDPQRRTPYAGKAPFAPVIVAAAAAALALAPLL</sequence>
<evidence type="ECO:0000259" key="2">
    <source>
        <dbReference type="Pfam" id="PF01478"/>
    </source>
</evidence>
<dbReference type="AlphaFoldDB" id="A0A938WZ22"/>
<dbReference type="EMBL" id="JACLYU010000003">
    <property type="protein sequence ID" value="MBM6699267.1"/>
    <property type="molecule type" value="Genomic_DNA"/>
</dbReference>
<keyword evidence="1" id="KW-0472">Membrane</keyword>
<dbReference type="GO" id="GO:0016020">
    <property type="term" value="C:membrane"/>
    <property type="evidence" value="ECO:0007669"/>
    <property type="project" value="InterPro"/>
</dbReference>
<comment type="caution">
    <text evidence="3">The sequence shown here is derived from an EMBL/GenBank/DDBJ whole genome shotgun (WGS) entry which is preliminary data.</text>
</comment>
<feature type="transmembrane region" description="Helical" evidence="1">
    <location>
        <begin position="52"/>
        <end position="75"/>
    </location>
</feature>
<evidence type="ECO:0000313" key="3">
    <source>
        <dbReference type="EMBL" id="MBM6699267.1"/>
    </source>
</evidence>
<reference evidence="3" key="2">
    <citation type="journal article" date="2021" name="Sci. Rep.">
        <title>The distribution of antibiotic resistance genes in chicken gut microbiota commensals.</title>
        <authorList>
            <person name="Juricova H."/>
            <person name="Matiasovicova J."/>
            <person name="Kubasova T."/>
            <person name="Cejkova D."/>
            <person name="Rychlik I."/>
        </authorList>
    </citation>
    <scope>NUCLEOTIDE SEQUENCE</scope>
    <source>
        <strain evidence="3">An836</strain>
    </source>
</reference>
<gene>
    <name evidence="3" type="ORF">H7U32_02775</name>
</gene>
<dbReference type="Gene3D" id="1.20.120.1220">
    <property type="match status" value="1"/>
</dbReference>
<keyword evidence="1" id="KW-1133">Transmembrane helix</keyword>
<reference evidence="3" key="1">
    <citation type="submission" date="2020-08" db="EMBL/GenBank/DDBJ databases">
        <authorList>
            <person name="Cejkova D."/>
            <person name="Kubasova T."/>
            <person name="Jahodarova E."/>
            <person name="Rychlik I."/>
        </authorList>
    </citation>
    <scope>NUCLEOTIDE SEQUENCE</scope>
    <source>
        <strain evidence="3">An836</strain>
    </source>
</reference>
<organism evidence="3 4">
    <name type="scientific">Bifidobacterium pullorum subsp. saeculare</name>
    <dbReference type="NCBI Taxonomy" id="78257"/>
    <lineage>
        <taxon>Bacteria</taxon>
        <taxon>Bacillati</taxon>
        <taxon>Actinomycetota</taxon>
        <taxon>Actinomycetes</taxon>
        <taxon>Bifidobacteriales</taxon>
        <taxon>Bifidobacteriaceae</taxon>
        <taxon>Bifidobacterium</taxon>
    </lineage>
</organism>
<evidence type="ECO:0000313" key="4">
    <source>
        <dbReference type="Proteomes" id="UP000718821"/>
    </source>
</evidence>
<dbReference type="GO" id="GO:0004190">
    <property type="term" value="F:aspartic-type endopeptidase activity"/>
    <property type="evidence" value="ECO:0007669"/>
    <property type="project" value="InterPro"/>
</dbReference>
<proteinExistence type="predicted"/>
<dbReference type="Pfam" id="PF01478">
    <property type="entry name" value="Peptidase_A24"/>
    <property type="match status" value="1"/>
</dbReference>
<feature type="transmembrane region" description="Helical" evidence="1">
    <location>
        <begin position="136"/>
        <end position="155"/>
    </location>
</feature>
<keyword evidence="4" id="KW-1185">Reference proteome</keyword>
<feature type="domain" description="Prepilin type IV endopeptidase peptidase" evidence="2">
    <location>
        <begin position="11"/>
        <end position="113"/>
    </location>
</feature>
<dbReference type="Proteomes" id="UP000718821">
    <property type="component" value="Unassembled WGS sequence"/>
</dbReference>
<feature type="transmembrane region" description="Helical" evidence="1">
    <location>
        <begin position="95"/>
        <end position="124"/>
    </location>
</feature>
<evidence type="ECO:0000256" key="1">
    <source>
        <dbReference type="SAM" id="Phobius"/>
    </source>
</evidence>
<protein>
    <submittedName>
        <fullName evidence="3">Prepilin peptidase</fullName>
    </submittedName>
</protein>
<keyword evidence="1" id="KW-0812">Transmembrane</keyword>
<name>A0A938WZ22_9BIFI</name>